<evidence type="ECO:0000256" key="6">
    <source>
        <dbReference type="SAM" id="MobiDB-lite"/>
    </source>
</evidence>
<dbReference type="SMART" id="SM00355">
    <property type="entry name" value="ZnF_C2H2"/>
    <property type="match status" value="3"/>
</dbReference>
<dbReference type="GO" id="GO:0031519">
    <property type="term" value="C:PcG protein complex"/>
    <property type="evidence" value="ECO:0007669"/>
    <property type="project" value="TreeGrafter"/>
</dbReference>
<evidence type="ECO:0000256" key="1">
    <source>
        <dbReference type="ARBA" id="ARBA00022723"/>
    </source>
</evidence>
<proteinExistence type="predicted"/>
<dbReference type="GO" id="GO:0000978">
    <property type="term" value="F:RNA polymerase II cis-regulatory region sequence-specific DNA binding"/>
    <property type="evidence" value="ECO:0007669"/>
    <property type="project" value="TreeGrafter"/>
</dbReference>
<dbReference type="SUPFAM" id="SSF57667">
    <property type="entry name" value="beta-beta-alpha zinc fingers"/>
    <property type="match status" value="2"/>
</dbReference>
<dbReference type="GO" id="GO:0005667">
    <property type="term" value="C:transcription regulator complex"/>
    <property type="evidence" value="ECO:0007669"/>
    <property type="project" value="TreeGrafter"/>
</dbReference>
<feature type="domain" description="C2H2-type" evidence="7">
    <location>
        <begin position="181"/>
        <end position="210"/>
    </location>
</feature>
<dbReference type="PANTHER" id="PTHR14003">
    <property type="entry name" value="TRANSCRIPTIONAL REPRESSOR PROTEIN YY"/>
    <property type="match status" value="1"/>
</dbReference>
<dbReference type="GO" id="GO:0000785">
    <property type="term" value="C:chromatin"/>
    <property type="evidence" value="ECO:0007669"/>
    <property type="project" value="TreeGrafter"/>
</dbReference>
<evidence type="ECO:0000313" key="8">
    <source>
        <dbReference type="EMBL" id="KHJ75147.1"/>
    </source>
</evidence>
<evidence type="ECO:0000256" key="3">
    <source>
        <dbReference type="ARBA" id="ARBA00022771"/>
    </source>
</evidence>
<dbReference type="FunFam" id="3.30.160.60:FF:000125">
    <property type="entry name" value="Putative zinc finger protein 143"/>
    <property type="match status" value="1"/>
</dbReference>
<keyword evidence="3 5" id="KW-0863">Zinc-finger</keyword>
<dbReference type="GO" id="GO:0000981">
    <property type="term" value="F:DNA-binding transcription factor activity, RNA polymerase II-specific"/>
    <property type="evidence" value="ECO:0007669"/>
    <property type="project" value="TreeGrafter"/>
</dbReference>
<dbReference type="GO" id="GO:0008270">
    <property type="term" value="F:zinc ion binding"/>
    <property type="evidence" value="ECO:0007669"/>
    <property type="project" value="UniProtKB-KW"/>
</dbReference>
<reference evidence="8 9" key="1">
    <citation type="submission" date="2014-03" db="EMBL/GenBank/DDBJ databases">
        <title>Draft genome of the hookworm Oesophagostomum dentatum.</title>
        <authorList>
            <person name="Mitreva M."/>
        </authorList>
    </citation>
    <scope>NUCLEOTIDE SEQUENCE [LARGE SCALE GENOMIC DNA]</scope>
    <source>
        <strain evidence="8 9">OD-Hann</strain>
    </source>
</reference>
<sequence>MTVSNATLDDLDMTPSTQDSDPSLSSINAPSWYNSQNPSLPSTSADPTDFQMSSISIEPDVDSDSLGRSNDVINCKESCINKGPVPETDKVAVDIQRFNVPIKIYPGNTRYQSLSYSHISQSQFPCPVQGCSSILRTRTALRKHALVHAERKFTCNQCGKSFAERTKLNRHMLIHTGERAFKCNYEGCDKAFSLEANLKSHIKTHTGTSVLRNFPLFLSHVFSEKSHLRIFL</sequence>
<accession>A0A0B1RVH3</accession>
<dbReference type="PROSITE" id="PS00028">
    <property type="entry name" value="ZINC_FINGER_C2H2_1"/>
    <property type="match status" value="2"/>
</dbReference>
<evidence type="ECO:0000256" key="2">
    <source>
        <dbReference type="ARBA" id="ARBA00022737"/>
    </source>
</evidence>
<keyword evidence="4" id="KW-0862">Zinc</keyword>
<organism evidence="8 9">
    <name type="scientific">Oesophagostomum dentatum</name>
    <name type="common">Nodular worm</name>
    <dbReference type="NCBI Taxonomy" id="61180"/>
    <lineage>
        <taxon>Eukaryota</taxon>
        <taxon>Metazoa</taxon>
        <taxon>Ecdysozoa</taxon>
        <taxon>Nematoda</taxon>
        <taxon>Chromadorea</taxon>
        <taxon>Rhabditida</taxon>
        <taxon>Rhabditina</taxon>
        <taxon>Rhabditomorpha</taxon>
        <taxon>Strongyloidea</taxon>
        <taxon>Strongylidae</taxon>
        <taxon>Oesophagostomum</taxon>
    </lineage>
</organism>
<dbReference type="Pfam" id="PF26218">
    <property type="entry name" value="zf_C2H2_ZNF292"/>
    <property type="match status" value="1"/>
</dbReference>
<evidence type="ECO:0000313" key="9">
    <source>
        <dbReference type="Proteomes" id="UP000053660"/>
    </source>
</evidence>
<feature type="region of interest" description="Disordered" evidence="6">
    <location>
        <begin position="1"/>
        <end position="51"/>
    </location>
</feature>
<dbReference type="FunFam" id="3.30.160.60:FF:002282">
    <property type="entry name" value="Wu:fb97d07 protein"/>
    <property type="match status" value="1"/>
</dbReference>
<protein>
    <submittedName>
        <fullName evidence="8">Zinc finger, C2H2 type</fullName>
    </submittedName>
</protein>
<dbReference type="PROSITE" id="PS50157">
    <property type="entry name" value="ZINC_FINGER_C2H2_2"/>
    <property type="match status" value="3"/>
</dbReference>
<dbReference type="Gene3D" id="3.30.160.60">
    <property type="entry name" value="Classic Zinc Finger"/>
    <property type="match status" value="2"/>
</dbReference>
<name>A0A0B1RVH3_OESDE</name>
<evidence type="ECO:0000259" key="7">
    <source>
        <dbReference type="PROSITE" id="PS50157"/>
    </source>
</evidence>
<dbReference type="AlphaFoldDB" id="A0A0B1RVH3"/>
<keyword evidence="9" id="KW-1185">Reference proteome</keyword>
<evidence type="ECO:0000256" key="5">
    <source>
        <dbReference type="PROSITE-ProRule" id="PRU00042"/>
    </source>
</evidence>
<dbReference type="PANTHER" id="PTHR14003:SF19">
    <property type="entry name" value="YY2 TRANSCRIPTION FACTOR"/>
    <property type="match status" value="1"/>
</dbReference>
<dbReference type="EMBL" id="KN613032">
    <property type="protein sequence ID" value="KHJ75147.1"/>
    <property type="molecule type" value="Genomic_DNA"/>
</dbReference>
<dbReference type="InterPro" id="IPR058902">
    <property type="entry name" value="zf_C2H2_ZNF292/Rlf"/>
</dbReference>
<dbReference type="Proteomes" id="UP000053660">
    <property type="component" value="Unassembled WGS sequence"/>
</dbReference>
<dbReference type="Pfam" id="PF00096">
    <property type="entry name" value="zf-C2H2"/>
    <property type="match status" value="2"/>
</dbReference>
<dbReference type="InterPro" id="IPR036236">
    <property type="entry name" value="Znf_C2H2_sf"/>
</dbReference>
<gene>
    <name evidence="8" type="ORF">OESDEN_25237</name>
</gene>
<feature type="domain" description="C2H2-type" evidence="7">
    <location>
        <begin position="124"/>
        <end position="153"/>
    </location>
</feature>
<keyword evidence="1" id="KW-0479">Metal-binding</keyword>
<dbReference type="InterPro" id="IPR013087">
    <property type="entry name" value="Znf_C2H2_type"/>
</dbReference>
<feature type="domain" description="C2H2-type" evidence="7">
    <location>
        <begin position="153"/>
        <end position="180"/>
    </location>
</feature>
<keyword evidence="2" id="KW-0677">Repeat</keyword>
<dbReference type="OrthoDB" id="5862433at2759"/>
<evidence type="ECO:0000256" key="4">
    <source>
        <dbReference type="ARBA" id="ARBA00022833"/>
    </source>
</evidence>
<feature type="compositionally biased region" description="Polar residues" evidence="6">
    <location>
        <begin position="14"/>
        <end position="51"/>
    </location>
</feature>